<feature type="compositionally biased region" description="Basic residues" evidence="1">
    <location>
        <begin position="66"/>
        <end position="75"/>
    </location>
</feature>
<dbReference type="AlphaFoldDB" id="A0AAV2LR39"/>
<sequence length="425" mass="48491">MGWREDVVPWFLLSGRRGIWSQRRSPHPFGSGVHTQSGMESLWRRQELQSRPVVMNEFHNPNQKIGYKRNAKHRERSANQAHTSQPNGRAARNEPHTHAGEKSHNDTSHKTEQTPNTAQSGSKEHQSTTSNQPPKPPNKNGHTGTHITRPTDRNPNHHRRHKKTGNRARQGRTHNGSKRPTNRGKRTDDTRKATPKGQDSDATQHGACNKSKTRRTAHKHQQETRPQNPQALGTTDGNPPGDTHATRETSAPPPVRITDDEENHTAGKREPNGNDTHRARQRASPAKGHKPRDHHKRKRPQNRQPRRPRNHTNQKRHENEGQPPASPRTPRPPHGPTRHKARNKRHANHQEQANDQAEKTRTDGQRKAKKESTDKEQKDATRHAEQKRHQTDAPEKERQTPQETKDKAEKAEKPGKGKKKTKTHP</sequence>
<reference evidence="2 3" key="1">
    <citation type="submission" date="2024-04" db="EMBL/GenBank/DDBJ databases">
        <authorList>
            <person name="Waldvogel A.-M."/>
            <person name="Schoenle A."/>
        </authorList>
    </citation>
    <scope>NUCLEOTIDE SEQUENCE [LARGE SCALE GENOMIC DNA]</scope>
</reference>
<accession>A0AAV2LR39</accession>
<gene>
    <name evidence="2" type="ORF">KC01_LOCUS32013</name>
</gene>
<dbReference type="Proteomes" id="UP001497482">
    <property type="component" value="Chromosome 4"/>
</dbReference>
<feature type="compositionally biased region" description="Polar residues" evidence="1">
    <location>
        <begin position="113"/>
        <end position="132"/>
    </location>
</feature>
<feature type="compositionally biased region" description="Polar residues" evidence="1">
    <location>
        <begin position="78"/>
        <end position="87"/>
    </location>
</feature>
<organism evidence="2 3">
    <name type="scientific">Knipowitschia caucasica</name>
    <name type="common">Caucasian dwarf goby</name>
    <name type="synonym">Pomatoschistus caucasicus</name>
    <dbReference type="NCBI Taxonomy" id="637954"/>
    <lineage>
        <taxon>Eukaryota</taxon>
        <taxon>Metazoa</taxon>
        <taxon>Chordata</taxon>
        <taxon>Craniata</taxon>
        <taxon>Vertebrata</taxon>
        <taxon>Euteleostomi</taxon>
        <taxon>Actinopterygii</taxon>
        <taxon>Neopterygii</taxon>
        <taxon>Teleostei</taxon>
        <taxon>Neoteleostei</taxon>
        <taxon>Acanthomorphata</taxon>
        <taxon>Gobiaria</taxon>
        <taxon>Gobiiformes</taxon>
        <taxon>Gobioidei</taxon>
        <taxon>Gobiidae</taxon>
        <taxon>Gobiinae</taxon>
        <taxon>Knipowitschia</taxon>
    </lineage>
</organism>
<feature type="compositionally biased region" description="Basic and acidic residues" evidence="1">
    <location>
        <begin position="263"/>
        <end position="278"/>
    </location>
</feature>
<feature type="compositionally biased region" description="Basic and acidic residues" evidence="1">
    <location>
        <begin position="91"/>
        <end position="112"/>
    </location>
</feature>
<evidence type="ECO:0000313" key="3">
    <source>
        <dbReference type="Proteomes" id="UP001497482"/>
    </source>
</evidence>
<evidence type="ECO:0000313" key="2">
    <source>
        <dbReference type="EMBL" id="CAL1604516.1"/>
    </source>
</evidence>
<feature type="compositionally biased region" description="Basic residues" evidence="1">
    <location>
        <begin position="156"/>
        <end position="184"/>
    </location>
</feature>
<feature type="compositionally biased region" description="Basic residues" evidence="1">
    <location>
        <begin position="336"/>
        <end position="347"/>
    </location>
</feature>
<evidence type="ECO:0000256" key="1">
    <source>
        <dbReference type="SAM" id="MobiDB-lite"/>
    </source>
</evidence>
<protein>
    <submittedName>
        <fullName evidence="2">Uncharacterized protein</fullName>
    </submittedName>
</protein>
<name>A0AAV2LR39_KNICA</name>
<feature type="compositionally biased region" description="Pro residues" evidence="1">
    <location>
        <begin position="324"/>
        <end position="335"/>
    </location>
</feature>
<feature type="compositionally biased region" description="Basic and acidic residues" evidence="1">
    <location>
        <begin position="356"/>
        <end position="415"/>
    </location>
</feature>
<keyword evidence="3" id="KW-1185">Reference proteome</keyword>
<proteinExistence type="predicted"/>
<feature type="region of interest" description="Disordered" evidence="1">
    <location>
        <begin position="21"/>
        <end position="425"/>
    </location>
</feature>
<dbReference type="EMBL" id="OZ035826">
    <property type="protein sequence ID" value="CAL1604516.1"/>
    <property type="molecule type" value="Genomic_DNA"/>
</dbReference>
<feature type="compositionally biased region" description="Basic residues" evidence="1">
    <location>
        <begin position="416"/>
        <end position="425"/>
    </location>
</feature>
<feature type="compositionally biased region" description="Polar residues" evidence="1">
    <location>
        <begin position="224"/>
        <end position="237"/>
    </location>
</feature>
<feature type="compositionally biased region" description="Basic residues" evidence="1">
    <location>
        <begin position="287"/>
        <end position="314"/>
    </location>
</feature>